<dbReference type="AlphaFoldDB" id="A0A6P8ZDC1"/>
<evidence type="ECO:0000259" key="6">
    <source>
        <dbReference type="PROSITE" id="PS50240"/>
    </source>
</evidence>
<dbReference type="GO" id="GO:0004252">
    <property type="term" value="F:serine-type endopeptidase activity"/>
    <property type="evidence" value="ECO:0007669"/>
    <property type="project" value="InterPro"/>
</dbReference>
<feature type="domain" description="Peptidase S1" evidence="6">
    <location>
        <begin position="165"/>
        <end position="390"/>
    </location>
</feature>
<feature type="region of interest" description="Disordered" evidence="5">
    <location>
        <begin position="48"/>
        <end position="70"/>
    </location>
</feature>
<dbReference type="InterPro" id="IPR009003">
    <property type="entry name" value="Peptidase_S1_PA"/>
</dbReference>
<dbReference type="Pfam" id="PF00089">
    <property type="entry name" value="Trypsin"/>
    <property type="match status" value="1"/>
</dbReference>
<dbReference type="GO" id="GO:0006508">
    <property type="term" value="P:proteolysis"/>
    <property type="evidence" value="ECO:0007669"/>
    <property type="project" value="InterPro"/>
</dbReference>
<evidence type="ECO:0000256" key="4">
    <source>
        <dbReference type="ARBA" id="ARBA00024195"/>
    </source>
</evidence>
<dbReference type="PANTHER" id="PTHR24256">
    <property type="entry name" value="TRYPTASE-RELATED"/>
    <property type="match status" value="1"/>
</dbReference>
<dbReference type="RefSeq" id="XP_034247367.1">
    <property type="nucleotide sequence ID" value="XM_034391476.1"/>
</dbReference>
<organism evidence="8">
    <name type="scientific">Thrips palmi</name>
    <name type="common">Melon thrips</name>
    <dbReference type="NCBI Taxonomy" id="161013"/>
    <lineage>
        <taxon>Eukaryota</taxon>
        <taxon>Metazoa</taxon>
        <taxon>Ecdysozoa</taxon>
        <taxon>Arthropoda</taxon>
        <taxon>Hexapoda</taxon>
        <taxon>Insecta</taxon>
        <taxon>Pterygota</taxon>
        <taxon>Neoptera</taxon>
        <taxon>Paraneoptera</taxon>
        <taxon>Thysanoptera</taxon>
        <taxon>Terebrantia</taxon>
        <taxon>Thripoidea</taxon>
        <taxon>Thripidae</taxon>
        <taxon>Thrips</taxon>
    </lineage>
</organism>
<dbReference type="PROSITE" id="PS50240">
    <property type="entry name" value="TRYPSIN_DOM"/>
    <property type="match status" value="1"/>
</dbReference>
<name>A0A6P8ZDC1_THRPL</name>
<dbReference type="PRINTS" id="PR00722">
    <property type="entry name" value="CHYMOTRYPSIN"/>
</dbReference>
<dbReference type="SMART" id="SM00020">
    <property type="entry name" value="Tryp_SPc"/>
    <property type="match status" value="1"/>
</dbReference>
<evidence type="ECO:0000256" key="5">
    <source>
        <dbReference type="SAM" id="MobiDB-lite"/>
    </source>
</evidence>
<comment type="similarity">
    <text evidence="4">Belongs to the peptidase S1 family. CLIP subfamily.</text>
</comment>
<dbReference type="InterPro" id="IPR001254">
    <property type="entry name" value="Trypsin_dom"/>
</dbReference>
<accession>A0A6P8ZDC1</accession>
<keyword evidence="2" id="KW-1015">Disulfide bond</keyword>
<keyword evidence="7" id="KW-1185">Reference proteome</keyword>
<dbReference type="InterPro" id="IPR018114">
    <property type="entry name" value="TRYPSIN_HIS"/>
</dbReference>
<evidence type="ECO:0000256" key="3">
    <source>
        <dbReference type="ARBA" id="ARBA00023180"/>
    </source>
</evidence>
<evidence type="ECO:0000313" key="8">
    <source>
        <dbReference type="RefSeq" id="XP_034247367.1"/>
    </source>
</evidence>
<sequence>MMVVSSPATASPAAAIPPPCGDRSVVPEQGVSVVDCVLDGPGDDASVWSDSCSSSSSLEAKDLEPSPGVPESNVVIDGGIAIEKSSQVHIGNSTHFHGHVSIIRNCAKCEANGQAVQLHDAVFLPSTDEDVPGHHDGARVEVKTKKKTQNDVSEPKGRGKVYAHCGGALISKRYVLTAAHCVQDTSVEFVRLGEHDLNQNPDCDDLKFCSDDVLNITVEEIIPYPGYRKENANPYHDIALIRLSREVEVIDNPWLRAICLPAPSDATDRSYVGERLWVAGWGRTGPTRNEYLSTRKRKARVFEVSDSACNIKTHINATIQVCTNTGKGASPCRGDDGSPLMLHDDTQPGGPQFVVAGILSIAADSCGRPNQHAVYVRVAAYLPWILRNIRN</sequence>
<reference evidence="8" key="1">
    <citation type="submission" date="2025-08" db="UniProtKB">
        <authorList>
            <consortium name="RefSeq"/>
        </authorList>
    </citation>
    <scope>IDENTIFICATION</scope>
    <source>
        <tissue evidence="8">Total insect</tissue>
    </source>
</reference>
<gene>
    <name evidence="8" type="primary">LOC117649068</name>
</gene>
<dbReference type="SUPFAM" id="SSF50494">
    <property type="entry name" value="Trypsin-like serine proteases"/>
    <property type="match status" value="1"/>
</dbReference>
<dbReference type="InterPro" id="IPR051487">
    <property type="entry name" value="Ser/Thr_Proteases_Immune/Dev"/>
</dbReference>
<evidence type="ECO:0000313" key="7">
    <source>
        <dbReference type="Proteomes" id="UP000515158"/>
    </source>
</evidence>
<dbReference type="Gene3D" id="2.40.10.10">
    <property type="entry name" value="Trypsin-like serine proteases"/>
    <property type="match status" value="2"/>
</dbReference>
<dbReference type="InterPro" id="IPR001314">
    <property type="entry name" value="Peptidase_S1A"/>
</dbReference>
<feature type="compositionally biased region" description="Low complexity" evidence="5">
    <location>
        <begin position="48"/>
        <end position="57"/>
    </location>
</feature>
<dbReference type="FunFam" id="2.40.10.10:FF:000028">
    <property type="entry name" value="Serine protease easter"/>
    <property type="match status" value="1"/>
</dbReference>
<dbReference type="PROSITE" id="PS00134">
    <property type="entry name" value="TRYPSIN_HIS"/>
    <property type="match status" value="1"/>
</dbReference>
<evidence type="ECO:0000256" key="1">
    <source>
        <dbReference type="ARBA" id="ARBA00022729"/>
    </source>
</evidence>
<dbReference type="CDD" id="cd00190">
    <property type="entry name" value="Tryp_SPc"/>
    <property type="match status" value="1"/>
</dbReference>
<protein>
    <submittedName>
        <fullName evidence="8">Melanization protease 1-like isoform X4</fullName>
    </submittedName>
</protein>
<keyword evidence="3" id="KW-0325">Glycoprotein</keyword>
<proteinExistence type="inferred from homology"/>
<evidence type="ECO:0000256" key="2">
    <source>
        <dbReference type="ARBA" id="ARBA00023157"/>
    </source>
</evidence>
<dbReference type="Proteomes" id="UP000515158">
    <property type="component" value="Unplaced"/>
</dbReference>
<dbReference type="GeneID" id="117649068"/>
<keyword evidence="1" id="KW-0732">Signal</keyword>
<dbReference type="OrthoDB" id="546450at2759"/>
<dbReference type="InterPro" id="IPR043504">
    <property type="entry name" value="Peptidase_S1_PA_chymotrypsin"/>
</dbReference>